<keyword evidence="2" id="KW-0488">Methylation</keyword>
<dbReference type="InterPro" id="IPR012902">
    <property type="entry name" value="N_methyl_site"/>
</dbReference>
<dbReference type="GO" id="GO:0016020">
    <property type="term" value="C:membrane"/>
    <property type="evidence" value="ECO:0007669"/>
    <property type="project" value="UniProtKB-SubCell"/>
</dbReference>
<keyword evidence="8" id="KW-1185">Reference proteome</keyword>
<evidence type="ECO:0000313" key="8">
    <source>
        <dbReference type="Proteomes" id="UP000554837"/>
    </source>
</evidence>
<reference evidence="7 8" key="1">
    <citation type="submission" date="2020-08" db="EMBL/GenBank/DDBJ databases">
        <title>Genomic Encyclopedia of Type Strains, Phase IV (KMG-IV): sequencing the most valuable type-strain genomes for metagenomic binning, comparative biology and taxonomic classification.</title>
        <authorList>
            <person name="Goeker M."/>
        </authorList>
    </citation>
    <scope>NUCLEOTIDE SEQUENCE [LARGE SCALE GENOMIC DNA]</scope>
    <source>
        <strain evidence="7 8">DSM 23958</strain>
    </source>
</reference>
<organism evidence="7 8">
    <name type="scientific">Inhella inkyongensis</name>
    <dbReference type="NCBI Taxonomy" id="392593"/>
    <lineage>
        <taxon>Bacteria</taxon>
        <taxon>Pseudomonadati</taxon>
        <taxon>Pseudomonadota</taxon>
        <taxon>Betaproteobacteria</taxon>
        <taxon>Burkholderiales</taxon>
        <taxon>Sphaerotilaceae</taxon>
        <taxon>Inhella</taxon>
    </lineage>
</organism>
<comment type="subcellular location">
    <subcellularLocation>
        <location evidence="1">Membrane</location>
        <topology evidence="1">Single-pass membrane protein</topology>
    </subcellularLocation>
</comment>
<dbReference type="OrthoDB" id="9182129at2"/>
<dbReference type="RefSeq" id="WP_138855733.1">
    <property type="nucleotide sequence ID" value="NZ_CP040709.1"/>
</dbReference>
<gene>
    <name evidence="7" type="ORF">HNQ51_001919</name>
</gene>
<evidence type="ECO:0000256" key="1">
    <source>
        <dbReference type="ARBA" id="ARBA00004167"/>
    </source>
</evidence>
<dbReference type="Gene3D" id="3.30.700.10">
    <property type="entry name" value="Glycoprotein, Type 4 Pilin"/>
    <property type="match status" value="1"/>
</dbReference>
<evidence type="ECO:0000256" key="3">
    <source>
        <dbReference type="ARBA" id="ARBA00022692"/>
    </source>
</evidence>
<evidence type="ECO:0000256" key="4">
    <source>
        <dbReference type="ARBA" id="ARBA00022989"/>
    </source>
</evidence>
<dbReference type="SUPFAM" id="SSF54523">
    <property type="entry name" value="Pili subunits"/>
    <property type="match status" value="1"/>
</dbReference>
<dbReference type="InterPro" id="IPR045584">
    <property type="entry name" value="Pilin-like"/>
</dbReference>
<dbReference type="Pfam" id="PF07963">
    <property type="entry name" value="N_methyl"/>
    <property type="match status" value="1"/>
</dbReference>
<feature type="transmembrane region" description="Helical" evidence="6">
    <location>
        <begin position="12"/>
        <end position="30"/>
    </location>
</feature>
<evidence type="ECO:0000256" key="6">
    <source>
        <dbReference type="SAM" id="Phobius"/>
    </source>
</evidence>
<evidence type="ECO:0000313" key="7">
    <source>
        <dbReference type="EMBL" id="MBB5204605.1"/>
    </source>
</evidence>
<dbReference type="Proteomes" id="UP000554837">
    <property type="component" value="Unassembled WGS sequence"/>
</dbReference>
<keyword evidence="4 6" id="KW-1133">Transmembrane helix</keyword>
<dbReference type="PANTHER" id="PTHR30093">
    <property type="entry name" value="GENERAL SECRETION PATHWAY PROTEIN G"/>
    <property type="match status" value="1"/>
</dbReference>
<comment type="caution">
    <text evidence="7">The sequence shown here is derived from an EMBL/GenBank/DDBJ whole genome shotgun (WGS) entry which is preliminary data.</text>
</comment>
<evidence type="ECO:0000256" key="2">
    <source>
        <dbReference type="ARBA" id="ARBA00022481"/>
    </source>
</evidence>
<dbReference type="EMBL" id="JACHHO010000002">
    <property type="protein sequence ID" value="MBB5204605.1"/>
    <property type="molecule type" value="Genomic_DNA"/>
</dbReference>
<dbReference type="AlphaFoldDB" id="A0A840S2R7"/>
<keyword evidence="3 6" id="KW-0812">Transmembrane</keyword>
<protein>
    <submittedName>
        <fullName evidence="7">MSHA pilin protein MshA</fullName>
    </submittedName>
</protein>
<proteinExistence type="predicted"/>
<keyword evidence="5 6" id="KW-0472">Membrane</keyword>
<dbReference type="NCBIfam" id="TIGR02532">
    <property type="entry name" value="IV_pilin_GFxxxE"/>
    <property type="match status" value="1"/>
</dbReference>
<accession>A0A840S2R7</accession>
<dbReference type="PANTHER" id="PTHR30093:SF44">
    <property type="entry name" value="TYPE II SECRETION SYSTEM CORE PROTEIN G"/>
    <property type="match status" value="1"/>
</dbReference>
<name>A0A840S2R7_9BURK</name>
<sequence length="139" mass="13365">MRKSNLQSGFTIIELIVVIVILGILAATALPKFVDLGSDARNAAVQGVAGAAGSAMTVNYAGCSVTNHSTAGANAKKCRTVSSCASTGDVLQGGVPSGYTVAASGAAPAAGNGNDFQCSVAPSDGSASAVGFAAVTAGN</sequence>
<evidence type="ECO:0000256" key="5">
    <source>
        <dbReference type="ARBA" id="ARBA00023136"/>
    </source>
</evidence>